<gene>
    <name evidence="2" type="ORF">POL67_19795</name>
</gene>
<dbReference type="Proteomes" id="UP001221411">
    <property type="component" value="Unassembled WGS sequence"/>
</dbReference>
<dbReference type="RefSeq" id="WP_271919256.1">
    <property type="nucleotide sequence ID" value="NZ_JAQNDO010000001.1"/>
</dbReference>
<dbReference type="EMBL" id="JAQNDO010000001">
    <property type="protein sequence ID" value="MDC0743580.1"/>
    <property type="molecule type" value="Genomic_DNA"/>
</dbReference>
<accession>A0ABT5EP07</accession>
<keyword evidence="3" id="KW-1185">Reference proteome</keyword>
<organism evidence="2 3">
    <name type="scientific">Polyangium mundeleinium</name>
    <dbReference type="NCBI Taxonomy" id="2995306"/>
    <lineage>
        <taxon>Bacteria</taxon>
        <taxon>Pseudomonadati</taxon>
        <taxon>Myxococcota</taxon>
        <taxon>Polyangia</taxon>
        <taxon>Polyangiales</taxon>
        <taxon>Polyangiaceae</taxon>
        <taxon>Polyangium</taxon>
    </lineage>
</organism>
<name>A0ABT5EP07_9BACT</name>
<evidence type="ECO:0000256" key="1">
    <source>
        <dbReference type="SAM" id="SignalP"/>
    </source>
</evidence>
<reference evidence="2 3" key="1">
    <citation type="submission" date="2022-11" db="EMBL/GenBank/DDBJ databases">
        <title>Minimal conservation of predation-associated metabolite biosynthetic gene clusters underscores biosynthetic potential of Myxococcota including descriptions for ten novel species: Archangium lansinium sp. nov., Myxococcus landrumus sp. nov., Nannocystis bai.</title>
        <authorList>
            <person name="Ahearne A."/>
            <person name="Stevens C."/>
            <person name="Dowd S."/>
        </authorList>
    </citation>
    <scope>NUCLEOTIDE SEQUENCE [LARGE SCALE GENOMIC DNA]</scope>
    <source>
        <strain evidence="2 3">RJM3</strain>
    </source>
</reference>
<proteinExistence type="predicted"/>
<protein>
    <recommendedName>
        <fullName evidence="4">Secreted protein</fullName>
    </recommendedName>
</protein>
<sequence>MNLSFHRIVVGAATLLAFMAGAPGVASADPAPSAECGLDVAGQNVCVEAEATLTESIVEYWVCPTRPEAACARDSLDLSTGGPDPTSYCDLSNPTGCVGISCDSDLGGTWYHCSFSLMGNPWFECVSIPGIGWDCD</sequence>
<feature type="signal peptide" evidence="1">
    <location>
        <begin position="1"/>
        <end position="28"/>
    </location>
</feature>
<keyword evidence="1" id="KW-0732">Signal</keyword>
<comment type="caution">
    <text evidence="2">The sequence shown here is derived from an EMBL/GenBank/DDBJ whole genome shotgun (WGS) entry which is preliminary data.</text>
</comment>
<evidence type="ECO:0000313" key="3">
    <source>
        <dbReference type="Proteomes" id="UP001221411"/>
    </source>
</evidence>
<evidence type="ECO:0000313" key="2">
    <source>
        <dbReference type="EMBL" id="MDC0743580.1"/>
    </source>
</evidence>
<evidence type="ECO:0008006" key="4">
    <source>
        <dbReference type="Google" id="ProtNLM"/>
    </source>
</evidence>
<feature type="chain" id="PRO_5047255665" description="Secreted protein" evidence="1">
    <location>
        <begin position="29"/>
        <end position="136"/>
    </location>
</feature>